<organism evidence="1 2">
    <name type="scientific">candidate division TA06 bacterium</name>
    <dbReference type="NCBI Taxonomy" id="2250710"/>
    <lineage>
        <taxon>Bacteria</taxon>
        <taxon>Bacteria division TA06</taxon>
    </lineage>
</organism>
<dbReference type="Proteomes" id="UP000315525">
    <property type="component" value="Unassembled WGS sequence"/>
</dbReference>
<protein>
    <submittedName>
        <fullName evidence="1">Class I SAM-dependent methyltransferase</fullName>
    </submittedName>
</protein>
<dbReference type="GO" id="GO:0032259">
    <property type="term" value="P:methylation"/>
    <property type="evidence" value="ECO:0007669"/>
    <property type="project" value="UniProtKB-KW"/>
</dbReference>
<dbReference type="InterPro" id="IPR029063">
    <property type="entry name" value="SAM-dependent_MTases_sf"/>
</dbReference>
<dbReference type="Gene3D" id="3.40.50.150">
    <property type="entry name" value="Vaccinia Virus protein VP39"/>
    <property type="match status" value="1"/>
</dbReference>
<proteinExistence type="predicted"/>
<evidence type="ECO:0000313" key="2">
    <source>
        <dbReference type="Proteomes" id="UP000315525"/>
    </source>
</evidence>
<dbReference type="EMBL" id="SOJN01000062">
    <property type="protein sequence ID" value="TET46242.1"/>
    <property type="molecule type" value="Genomic_DNA"/>
</dbReference>
<gene>
    <name evidence="1" type="ORF">E3J62_04740</name>
</gene>
<keyword evidence="1" id="KW-0489">Methyltransferase</keyword>
<name>A0A523UUL3_UNCT6</name>
<comment type="caution">
    <text evidence="1">The sequence shown here is derived from an EMBL/GenBank/DDBJ whole genome shotgun (WGS) entry which is preliminary data.</text>
</comment>
<reference evidence="1 2" key="1">
    <citation type="submission" date="2019-03" db="EMBL/GenBank/DDBJ databases">
        <title>Metabolic potential of uncultured bacteria and archaea associated with petroleum seepage in deep-sea sediments.</title>
        <authorList>
            <person name="Dong X."/>
            <person name="Hubert C."/>
        </authorList>
    </citation>
    <scope>NUCLEOTIDE SEQUENCE [LARGE SCALE GENOMIC DNA]</scope>
    <source>
        <strain evidence="1">E44_bin18</strain>
    </source>
</reference>
<accession>A0A523UUL3</accession>
<dbReference type="GO" id="GO:0008168">
    <property type="term" value="F:methyltransferase activity"/>
    <property type="evidence" value="ECO:0007669"/>
    <property type="project" value="UniProtKB-KW"/>
</dbReference>
<dbReference type="AlphaFoldDB" id="A0A523UUL3"/>
<sequence>MLTIAREKGLPPDRVEFSEGDAYSLESVSGTFNAGLASFWLSHFPKARINRFLRGFHERIGIDAVVFMADNVYVPGIGGEVVRRPGTEDTFKLRELSDASKHEVLKNYYGARDLNNILSRLSSDLQVHVGRCFWWVRYVVV</sequence>
<keyword evidence="1" id="KW-0808">Transferase</keyword>
<evidence type="ECO:0000313" key="1">
    <source>
        <dbReference type="EMBL" id="TET46242.1"/>
    </source>
</evidence>
<dbReference type="SUPFAM" id="SSF53335">
    <property type="entry name" value="S-adenosyl-L-methionine-dependent methyltransferases"/>
    <property type="match status" value="1"/>
</dbReference>